<gene>
    <name evidence="2" type="ORF">Taro_051994</name>
</gene>
<comment type="caution">
    <text evidence="2">The sequence shown here is derived from an EMBL/GenBank/DDBJ whole genome shotgun (WGS) entry which is preliminary data.</text>
</comment>
<evidence type="ECO:0000313" key="2">
    <source>
        <dbReference type="EMBL" id="MQM18993.1"/>
    </source>
</evidence>
<sequence>MAVASGALAPVTLWEHVVSEASILFTVHVVFVCVASSMTPVMVTFSVGCPRFFVSQAVSSGLVPTCECVTPCEATARSRKADSGQARYWFYGSNSCAFSPGAHDKREDWIEAQEAESFALEKMPLDDDDNRMLQKDEIERDML</sequence>
<accession>A0A843XIE2</accession>
<keyword evidence="1" id="KW-0812">Transmembrane</keyword>
<evidence type="ECO:0000256" key="1">
    <source>
        <dbReference type="SAM" id="Phobius"/>
    </source>
</evidence>
<keyword evidence="1" id="KW-1133">Transmembrane helix</keyword>
<proteinExistence type="predicted"/>
<name>A0A843XIE2_COLES</name>
<evidence type="ECO:0000313" key="3">
    <source>
        <dbReference type="Proteomes" id="UP000652761"/>
    </source>
</evidence>
<keyword evidence="3" id="KW-1185">Reference proteome</keyword>
<feature type="transmembrane region" description="Helical" evidence="1">
    <location>
        <begin position="23"/>
        <end position="45"/>
    </location>
</feature>
<dbReference type="AlphaFoldDB" id="A0A843XIE2"/>
<reference evidence="2" key="1">
    <citation type="submission" date="2017-07" db="EMBL/GenBank/DDBJ databases">
        <title>Taro Niue Genome Assembly and Annotation.</title>
        <authorList>
            <person name="Atibalentja N."/>
            <person name="Keating K."/>
            <person name="Fields C.J."/>
        </authorList>
    </citation>
    <scope>NUCLEOTIDE SEQUENCE</scope>
    <source>
        <strain evidence="2">Niue_2</strain>
        <tissue evidence="2">Leaf</tissue>
    </source>
</reference>
<keyword evidence="1" id="KW-0472">Membrane</keyword>
<organism evidence="2 3">
    <name type="scientific">Colocasia esculenta</name>
    <name type="common">Wild taro</name>
    <name type="synonym">Arum esculentum</name>
    <dbReference type="NCBI Taxonomy" id="4460"/>
    <lineage>
        <taxon>Eukaryota</taxon>
        <taxon>Viridiplantae</taxon>
        <taxon>Streptophyta</taxon>
        <taxon>Embryophyta</taxon>
        <taxon>Tracheophyta</taxon>
        <taxon>Spermatophyta</taxon>
        <taxon>Magnoliopsida</taxon>
        <taxon>Liliopsida</taxon>
        <taxon>Araceae</taxon>
        <taxon>Aroideae</taxon>
        <taxon>Colocasieae</taxon>
        <taxon>Colocasia</taxon>
    </lineage>
</organism>
<dbReference type="EMBL" id="NMUH01008570">
    <property type="protein sequence ID" value="MQM18993.1"/>
    <property type="molecule type" value="Genomic_DNA"/>
</dbReference>
<dbReference type="Proteomes" id="UP000652761">
    <property type="component" value="Unassembled WGS sequence"/>
</dbReference>
<protein>
    <submittedName>
        <fullName evidence="2">Uncharacterized protein</fullName>
    </submittedName>
</protein>